<dbReference type="GO" id="GO:0008986">
    <property type="term" value="F:pyruvate, water dikinase activity"/>
    <property type="evidence" value="ECO:0007669"/>
    <property type="project" value="UniProtKB-EC"/>
</dbReference>
<comment type="catalytic activity">
    <reaction evidence="14">
        <text>pyruvate + ATP + H2O = phosphoenolpyruvate + AMP + phosphate + 2 H(+)</text>
        <dbReference type="Rhea" id="RHEA:11364"/>
        <dbReference type="ChEBI" id="CHEBI:15361"/>
        <dbReference type="ChEBI" id="CHEBI:15377"/>
        <dbReference type="ChEBI" id="CHEBI:15378"/>
        <dbReference type="ChEBI" id="CHEBI:30616"/>
        <dbReference type="ChEBI" id="CHEBI:43474"/>
        <dbReference type="ChEBI" id="CHEBI:58702"/>
        <dbReference type="ChEBI" id="CHEBI:456215"/>
        <dbReference type="EC" id="2.7.9.2"/>
    </reaction>
</comment>
<evidence type="ECO:0000256" key="6">
    <source>
        <dbReference type="ARBA" id="ARBA00021623"/>
    </source>
</evidence>
<keyword evidence="7" id="KW-0808">Transferase</keyword>
<dbReference type="OrthoDB" id="9765468at2"/>
<dbReference type="PANTHER" id="PTHR43030:SF1">
    <property type="entry name" value="PHOSPHOENOLPYRUVATE SYNTHASE"/>
    <property type="match status" value="1"/>
</dbReference>
<reference evidence="16 17" key="1">
    <citation type="journal article" date="2015" name="Stand. Genomic Sci.">
        <title>Genomic Encyclopedia of Bacterial and Archaeal Type Strains, Phase III: the genomes of soil and plant-associated and newly described type strains.</title>
        <authorList>
            <person name="Whitman W.B."/>
            <person name="Woyke T."/>
            <person name="Klenk H.P."/>
            <person name="Zhou Y."/>
            <person name="Lilburn T.G."/>
            <person name="Beck B.J."/>
            <person name="De Vos P."/>
            <person name="Vandamme P."/>
            <person name="Eisen J.A."/>
            <person name="Garrity G."/>
            <person name="Hugenholtz P."/>
            <person name="Kyrpides N.C."/>
        </authorList>
    </citation>
    <scope>NUCLEOTIDE SEQUENCE [LARGE SCALE GENOMIC DNA]</scope>
    <source>
        <strain evidence="16 17">VKM Ac-2572</strain>
    </source>
</reference>
<comment type="similarity">
    <text evidence="4">Belongs to the PEP-utilizing enzyme family.</text>
</comment>
<evidence type="ECO:0000259" key="15">
    <source>
        <dbReference type="Pfam" id="PF01326"/>
    </source>
</evidence>
<evidence type="ECO:0000313" key="17">
    <source>
        <dbReference type="Proteomes" id="UP000294508"/>
    </source>
</evidence>
<evidence type="ECO:0000256" key="3">
    <source>
        <dbReference type="ARBA" id="ARBA00004742"/>
    </source>
</evidence>
<comment type="cofactor">
    <cofactor evidence="1">
        <name>Mg(2+)</name>
        <dbReference type="ChEBI" id="CHEBI:18420"/>
    </cofactor>
</comment>
<evidence type="ECO:0000313" key="16">
    <source>
        <dbReference type="EMBL" id="TCO20397.1"/>
    </source>
</evidence>
<dbReference type="InterPro" id="IPR006319">
    <property type="entry name" value="PEP_synth"/>
</dbReference>
<dbReference type="GO" id="GO:0046872">
    <property type="term" value="F:metal ion binding"/>
    <property type="evidence" value="ECO:0007669"/>
    <property type="project" value="UniProtKB-KW"/>
</dbReference>
<evidence type="ECO:0000256" key="11">
    <source>
        <dbReference type="ARBA" id="ARBA00022840"/>
    </source>
</evidence>
<keyword evidence="17" id="KW-1185">Reference proteome</keyword>
<comment type="caution">
    <text evidence="16">The sequence shown here is derived from an EMBL/GenBank/DDBJ whole genome shotgun (WGS) entry which is preliminary data.</text>
</comment>
<dbReference type="PANTHER" id="PTHR43030">
    <property type="entry name" value="PHOSPHOENOLPYRUVATE SYNTHASE"/>
    <property type="match status" value="1"/>
</dbReference>
<dbReference type="GO" id="GO:0006094">
    <property type="term" value="P:gluconeogenesis"/>
    <property type="evidence" value="ECO:0007669"/>
    <property type="project" value="UniProtKB-UniPathway"/>
</dbReference>
<keyword evidence="16" id="KW-0670">Pyruvate</keyword>
<evidence type="ECO:0000256" key="10">
    <source>
        <dbReference type="ARBA" id="ARBA00022777"/>
    </source>
</evidence>
<evidence type="ECO:0000256" key="4">
    <source>
        <dbReference type="ARBA" id="ARBA00007837"/>
    </source>
</evidence>
<keyword evidence="8" id="KW-0479">Metal-binding</keyword>
<dbReference type="EMBL" id="SLWN01000012">
    <property type="protein sequence ID" value="TCO20397.1"/>
    <property type="molecule type" value="Genomic_DNA"/>
</dbReference>
<dbReference type="InterPro" id="IPR002192">
    <property type="entry name" value="PPDK_AMP/ATP-bd"/>
</dbReference>
<evidence type="ECO:0000256" key="2">
    <source>
        <dbReference type="ARBA" id="ARBA00002988"/>
    </source>
</evidence>
<name>A0A4R2H4H6_9ACTN</name>
<evidence type="ECO:0000256" key="12">
    <source>
        <dbReference type="ARBA" id="ARBA00022842"/>
    </source>
</evidence>
<evidence type="ECO:0000256" key="13">
    <source>
        <dbReference type="ARBA" id="ARBA00033470"/>
    </source>
</evidence>
<dbReference type="GO" id="GO:0005524">
    <property type="term" value="F:ATP binding"/>
    <property type="evidence" value="ECO:0007669"/>
    <property type="project" value="UniProtKB-KW"/>
</dbReference>
<gene>
    <name evidence="16" type="ORF">EV652_112143</name>
</gene>
<evidence type="ECO:0000256" key="7">
    <source>
        <dbReference type="ARBA" id="ARBA00022679"/>
    </source>
</evidence>
<dbReference type="Proteomes" id="UP000294508">
    <property type="component" value="Unassembled WGS sequence"/>
</dbReference>
<keyword evidence="10 16" id="KW-0418">Kinase</keyword>
<evidence type="ECO:0000256" key="9">
    <source>
        <dbReference type="ARBA" id="ARBA00022741"/>
    </source>
</evidence>
<keyword evidence="11" id="KW-0067">ATP-binding</keyword>
<proteinExistence type="inferred from homology"/>
<dbReference type="AlphaFoldDB" id="A0A4R2H4H6"/>
<evidence type="ECO:0000256" key="14">
    <source>
        <dbReference type="ARBA" id="ARBA00047700"/>
    </source>
</evidence>
<protein>
    <recommendedName>
        <fullName evidence="6">Phosphoenolpyruvate synthase</fullName>
        <ecNumber evidence="5">2.7.9.2</ecNumber>
    </recommendedName>
    <alternativeName>
        <fullName evidence="13">Pyruvate, water dikinase</fullName>
    </alternativeName>
</protein>
<keyword evidence="12" id="KW-0460">Magnesium</keyword>
<dbReference type="EC" id="2.7.9.2" evidence="5"/>
<dbReference type="SUPFAM" id="SSF56059">
    <property type="entry name" value="Glutathione synthetase ATP-binding domain-like"/>
    <property type="match status" value="1"/>
</dbReference>
<dbReference type="Pfam" id="PF01326">
    <property type="entry name" value="PPDK_N"/>
    <property type="match status" value="1"/>
</dbReference>
<sequence>MNQSSITWLNRPARLVSVKQQKANTSVQIDGARVTRVGMMPSRGDARGSTGFAVTAAAYREFVRSARLRPYIASELRRWRDGRDLTAVGAAIRTAFADAELPATVADAIAAGYARLGGDGTVVSVRSIGPSGVPYRDLFEDVDTTHDLLAACRRCFAAPFADWAINDREDRGVSQLDVAVSVGIERAAAADTVVPSAFAPTPGDCAGYVLDNSELLRLAAWAVAAERNHLRHQGAR</sequence>
<evidence type="ECO:0000256" key="8">
    <source>
        <dbReference type="ARBA" id="ARBA00022723"/>
    </source>
</evidence>
<comment type="function">
    <text evidence="2">Catalyzes the phosphorylation of pyruvate to phosphoenolpyruvate.</text>
</comment>
<dbReference type="UniPathway" id="UPA00138"/>
<organism evidence="16 17">
    <name type="scientific">Kribbella steppae</name>
    <dbReference type="NCBI Taxonomy" id="2512223"/>
    <lineage>
        <taxon>Bacteria</taxon>
        <taxon>Bacillati</taxon>
        <taxon>Actinomycetota</taxon>
        <taxon>Actinomycetes</taxon>
        <taxon>Propionibacteriales</taxon>
        <taxon>Kribbellaceae</taxon>
        <taxon>Kribbella</taxon>
    </lineage>
</organism>
<comment type="pathway">
    <text evidence="3">Carbohydrate biosynthesis; gluconeogenesis.</text>
</comment>
<dbReference type="InterPro" id="IPR013815">
    <property type="entry name" value="ATP_grasp_subdomain_1"/>
</dbReference>
<feature type="domain" description="Pyruvate phosphate dikinase AMP/ATP-binding" evidence="15">
    <location>
        <begin position="40"/>
        <end position="191"/>
    </location>
</feature>
<evidence type="ECO:0000256" key="5">
    <source>
        <dbReference type="ARBA" id="ARBA00011996"/>
    </source>
</evidence>
<dbReference type="Gene3D" id="3.30.1490.20">
    <property type="entry name" value="ATP-grasp fold, A domain"/>
    <property type="match status" value="1"/>
</dbReference>
<evidence type="ECO:0000256" key="1">
    <source>
        <dbReference type="ARBA" id="ARBA00001946"/>
    </source>
</evidence>
<accession>A0A4R2H4H6</accession>
<dbReference type="RefSeq" id="WP_132212922.1">
    <property type="nucleotide sequence ID" value="NZ_SLWN01000012.1"/>
</dbReference>
<keyword evidence="9" id="KW-0547">Nucleotide-binding</keyword>